<protein>
    <submittedName>
        <fullName evidence="1">Uncharacterized protein</fullName>
    </submittedName>
</protein>
<accession>A0A8S5SRU8</accession>
<evidence type="ECO:0000313" key="1">
    <source>
        <dbReference type="EMBL" id="DAF53721.1"/>
    </source>
</evidence>
<organism evidence="1">
    <name type="scientific">Siphoviridae sp. ctv838</name>
    <dbReference type="NCBI Taxonomy" id="2827964"/>
    <lineage>
        <taxon>Viruses</taxon>
        <taxon>Duplodnaviria</taxon>
        <taxon>Heunggongvirae</taxon>
        <taxon>Uroviricota</taxon>
        <taxon>Caudoviricetes</taxon>
    </lineage>
</organism>
<name>A0A8S5SRU8_9CAUD</name>
<sequence>MANEVEKTAINEVLRTVTLINKRFEEIVELQRQQDLAIFYLRGVLDAKDQDS</sequence>
<dbReference type="EMBL" id="BK032662">
    <property type="protein sequence ID" value="DAF53721.1"/>
    <property type="molecule type" value="Genomic_DNA"/>
</dbReference>
<reference evidence="1" key="1">
    <citation type="journal article" date="2021" name="Proc. Natl. Acad. Sci. U.S.A.">
        <title>A Catalog of Tens of Thousands of Viruses from Human Metagenomes Reveals Hidden Associations with Chronic Diseases.</title>
        <authorList>
            <person name="Tisza M.J."/>
            <person name="Buck C.B."/>
        </authorList>
    </citation>
    <scope>NUCLEOTIDE SEQUENCE</scope>
    <source>
        <strain evidence="1">Ctv838</strain>
    </source>
</reference>
<proteinExistence type="predicted"/>